<proteinExistence type="predicted"/>
<organism evidence="1">
    <name type="scientific">Serratia fonticola</name>
    <dbReference type="NCBI Taxonomy" id="47917"/>
    <lineage>
        <taxon>Bacteria</taxon>
        <taxon>Pseudomonadati</taxon>
        <taxon>Pseudomonadota</taxon>
        <taxon>Gammaproteobacteria</taxon>
        <taxon>Enterobacterales</taxon>
        <taxon>Yersiniaceae</taxon>
        <taxon>Serratia</taxon>
    </lineage>
</organism>
<dbReference type="AlphaFoldDB" id="A0A4U9T5Y8"/>
<dbReference type="EMBL" id="CABEEZ010000007">
    <property type="protein sequence ID" value="VTR14810.1"/>
    <property type="molecule type" value="Genomic_DNA"/>
</dbReference>
<sequence>MSTKTGTCNFIEIPRVFFGNQFSTLNTFII</sequence>
<reference evidence="1" key="1">
    <citation type="submission" date="2019-05" db="EMBL/GenBank/DDBJ databases">
        <authorList>
            <consortium name="Pathogen Informatics"/>
        </authorList>
    </citation>
    <scope>NUCLEOTIDE SEQUENCE [LARGE SCALE GENOMIC DNA]</scope>
    <source>
        <strain evidence="1">NCTC12965</strain>
    </source>
</reference>
<name>A0A4U9T5Y8_SERFO</name>
<gene>
    <name evidence="1" type="ORF">NCTC12965_00049</name>
</gene>
<accession>A0A4U9T5Y8</accession>
<evidence type="ECO:0000313" key="1">
    <source>
        <dbReference type="EMBL" id="VTR14810.1"/>
    </source>
</evidence>
<protein>
    <submittedName>
        <fullName evidence="1">Uncharacterized protein</fullName>
    </submittedName>
</protein>